<protein>
    <submittedName>
        <fullName evidence="2">Uncharacterized protein</fullName>
    </submittedName>
</protein>
<gene>
    <name evidence="2" type="ORF">BaRGS_00034821</name>
</gene>
<sequence>MDELANIALAVSQTSLVLPDRRAHIMRCRDQSERGTTTRLRSLEKFCGQDGRKPANDRRGRGADDG</sequence>
<name>A0ABD0JGH0_9CAEN</name>
<comment type="caution">
    <text evidence="2">The sequence shown here is derived from an EMBL/GenBank/DDBJ whole genome shotgun (WGS) entry which is preliminary data.</text>
</comment>
<dbReference type="Proteomes" id="UP001519460">
    <property type="component" value="Unassembled WGS sequence"/>
</dbReference>
<feature type="compositionally biased region" description="Basic and acidic residues" evidence="1">
    <location>
        <begin position="50"/>
        <end position="66"/>
    </location>
</feature>
<evidence type="ECO:0000256" key="1">
    <source>
        <dbReference type="SAM" id="MobiDB-lite"/>
    </source>
</evidence>
<evidence type="ECO:0000313" key="2">
    <source>
        <dbReference type="EMBL" id="KAK7473916.1"/>
    </source>
</evidence>
<proteinExistence type="predicted"/>
<reference evidence="2 3" key="1">
    <citation type="journal article" date="2023" name="Sci. Data">
        <title>Genome assembly of the Korean intertidal mud-creeper Batillaria attramentaria.</title>
        <authorList>
            <person name="Patra A.K."/>
            <person name="Ho P.T."/>
            <person name="Jun S."/>
            <person name="Lee S.J."/>
            <person name="Kim Y."/>
            <person name="Won Y.J."/>
        </authorList>
    </citation>
    <scope>NUCLEOTIDE SEQUENCE [LARGE SCALE GENOMIC DNA]</scope>
    <source>
        <strain evidence="2">Wonlab-2016</strain>
    </source>
</reference>
<dbReference type="EMBL" id="JACVVK020000453">
    <property type="protein sequence ID" value="KAK7473916.1"/>
    <property type="molecule type" value="Genomic_DNA"/>
</dbReference>
<organism evidence="2 3">
    <name type="scientific">Batillaria attramentaria</name>
    <dbReference type="NCBI Taxonomy" id="370345"/>
    <lineage>
        <taxon>Eukaryota</taxon>
        <taxon>Metazoa</taxon>
        <taxon>Spiralia</taxon>
        <taxon>Lophotrochozoa</taxon>
        <taxon>Mollusca</taxon>
        <taxon>Gastropoda</taxon>
        <taxon>Caenogastropoda</taxon>
        <taxon>Sorbeoconcha</taxon>
        <taxon>Cerithioidea</taxon>
        <taxon>Batillariidae</taxon>
        <taxon>Batillaria</taxon>
    </lineage>
</organism>
<evidence type="ECO:0000313" key="3">
    <source>
        <dbReference type="Proteomes" id="UP001519460"/>
    </source>
</evidence>
<keyword evidence="3" id="KW-1185">Reference proteome</keyword>
<accession>A0ABD0JGH0</accession>
<feature type="region of interest" description="Disordered" evidence="1">
    <location>
        <begin position="29"/>
        <end position="66"/>
    </location>
</feature>
<dbReference type="AlphaFoldDB" id="A0ABD0JGH0"/>